<dbReference type="HAMAP" id="MF_00135">
    <property type="entry name" value="PRAI"/>
    <property type="match status" value="1"/>
</dbReference>
<gene>
    <name evidence="10" type="primary">trpF</name>
    <name evidence="12" type="ORF">HYZ11_02220</name>
</gene>
<evidence type="ECO:0000256" key="3">
    <source>
        <dbReference type="ARBA" id="ARBA00007571"/>
    </source>
</evidence>
<dbReference type="PANTHER" id="PTHR42894:SF1">
    <property type="entry name" value="N-(5'-PHOSPHORIBOSYL)ANTHRANILATE ISOMERASE"/>
    <property type="match status" value="1"/>
</dbReference>
<dbReference type="PANTHER" id="PTHR42894">
    <property type="entry name" value="N-(5'-PHOSPHORIBOSYL)ANTHRANILATE ISOMERASE"/>
    <property type="match status" value="1"/>
</dbReference>
<dbReference type="Gene3D" id="3.20.20.70">
    <property type="entry name" value="Aldolase class I"/>
    <property type="match status" value="1"/>
</dbReference>
<dbReference type="FunFam" id="3.20.20.70:FF:000075">
    <property type="entry name" value="Tryptophan biosynthesis protein TRP1"/>
    <property type="match status" value="1"/>
</dbReference>
<dbReference type="AlphaFoldDB" id="A0A932MM82"/>
<comment type="similarity">
    <text evidence="3 10">Belongs to the TrpF family.</text>
</comment>
<sequence>MIRIKICGVTTPEDARFALDCGADALGLNFVPGTPRCLEADAAQKLAAALPPFGVRVGVFVNEDPRRIEQIARKAGLDAVQLHGDEPPGDCHWLQERGLRVIRALRVRGPETLAEAGRFPGCAILLDAYAEGKPGGTGKIFDWSLARELAGRRTVILSGGLRPENVTQAIQEVRPYGVDVSSGVEGDAPGRKDPERVRRFIENARGVFAAMGEA</sequence>
<proteinExistence type="inferred from homology"/>
<keyword evidence="7 10" id="KW-0822">Tryptophan biosynthesis</keyword>
<dbReference type="NCBIfam" id="NF002298">
    <property type="entry name" value="PRK01222.1-4"/>
    <property type="match status" value="1"/>
</dbReference>
<keyword evidence="8 10" id="KW-0057">Aromatic amino acid biosynthesis</keyword>
<evidence type="ECO:0000256" key="10">
    <source>
        <dbReference type="HAMAP-Rule" id="MF_00135"/>
    </source>
</evidence>
<dbReference type="InterPro" id="IPR001240">
    <property type="entry name" value="PRAI_dom"/>
</dbReference>
<evidence type="ECO:0000256" key="8">
    <source>
        <dbReference type="ARBA" id="ARBA00023141"/>
    </source>
</evidence>
<evidence type="ECO:0000313" key="13">
    <source>
        <dbReference type="Proteomes" id="UP000782312"/>
    </source>
</evidence>
<organism evidence="12 13">
    <name type="scientific">Tectimicrobiota bacterium</name>
    <dbReference type="NCBI Taxonomy" id="2528274"/>
    <lineage>
        <taxon>Bacteria</taxon>
        <taxon>Pseudomonadati</taxon>
        <taxon>Nitrospinota/Tectimicrobiota group</taxon>
        <taxon>Candidatus Tectimicrobiota</taxon>
    </lineage>
</organism>
<evidence type="ECO:0000256" key="1">
    <source>
        <dbReference type="ARBA" id="ARBA00001164"/>
    </source>
</evidence>
<dbReference type="InterPro" id="IPR011060">
    <property type="entry name" value="RibuloseP-bd_barrel"/>
</dbReference>
<dbReference type="CDD" id="cd00405">
    <property type="entry name" value="PRAI"/>
    <property type="match status" value="1"/>
</dbReference>
<dbReference type="InterPro" id="IPR044643">
    <property type="entry name" value="TrpF_fam"/>
</dbReference>
<evidence type="ECO:0000256" key="9">
    <source>
        <dbReference type="ARBA" id="ARBA00023235"/>
    </source>
</evidence>
<evidence type="ECO:0000259" key="11">
    <source>
        <dbReference type="Pfam" id="PF00697"/>
    </source>
</evidence>
<evidence type="ECO:0000256" key="5">
    <source>
        <dbReference type="ARBA" id="ARBA00022272"/>
    </source>
</evidence>
<dbReference type="SUPFAM" id="SSF51366">
    <property type="entry name" value="Ribulose-phoshate binding barrel"/>
    <property type="match status" value="1"/>
</dbReference>
<name>A0A932MM82_UNCTE</name>
<evidence type="ECO:0000256" key="7">
    <source>
        <dbReference type="ARBA" id="ARBA00022822"/>
    </source>
</evidence>
<dbReference type="EC" id="5.3.1.24" evidence="4 10"/>
<accession>A0A932MM82</accession>
<dbReference type="GO" id="GO:0000162">
    <property type="term" value="P:L-tryptophan biosynthetic process"/>
    <property type="evidence" value="ECO:0007669"/>
    <property type="project" value="UniProtKB-UniRule"/>
</dbReference>
<comment type="catalytic activity">
    <reaction evidence="1 10">
        <text>N-(5-phospho-beta-D-ribosyl)anthranilate = 1-(2-carboxyphenylamino)-1-deoxy-D-ribulose 5-phosphate</text>
        <dbReference type="Rhea" id="RHEA:21540"/>
        <dbReference type="ChEBI" id="CHEBI:18277"/>
        <dbReference type="ChEBI" id="CHEBI:58613"/>
        <dbReference type="EC" id="5.3.1.24"/>
    </reaction>
</comment>
<evidence type="ECO:0000313" key="12">
    <source>
        <dbReference type="EMBL" id="MBI3126403.1"/>
    </source>
</evidence>
<dbReference type="InterPro" id="IPR013785">
    <property type="entry name" value="Aldolase_TIM"/>
</dbReference>
<evidence type="ECO:0000256" key="4">
    <source>
        <dbReference type="ARBA" id="ARBA00012572"/>
    </source>
</evidence>
<reference evidence="12" key="1">
    <citation type="submission" date="2020-07" db="EMBL/GenBank/DDBJ databases">
        <title>Huge and variable diversity of episymbiotic CPR bacteria and DPANN archaea in groundwater ecosystems.</title>
        <authorList>
            <person name="He C.Y."/>
            <person name="Keren R."/>
            <person name="Whittaker M."/>
            <person name="Farag I.F."/>
            <person name="Doudna J."/>
            <person name="Cate J.H.D."/>
            <person name="Banfield J.F."/>
        </authorList>
    </citation>
    <scope>NUCLEOTIDE SEQUENCE</scope>
    <source>
        <strain evidence="12">NC_groundwater_763_Ag_S-0.2um_68_21</strain>
    </source>
</reference>
<dbReference type="Pfam" id="PF00697">
    <property type="entry name" value="PRAI"/>
    <property type="match status" value="1"/>
</dbReference>
<keyword evidence="9 10" id="KW-0413">Isomerase</keyword>
<evidence type="ECO:0000256" key="6">
    <source>
        <dbReference type="ARBA" id="ARBA00022605"/>
    </source>
</evidence>
<feature type="domain" description="N-(5'phosphoribosyl) anthranilate isomerase (PRAI)" evidence="11">
    <location>
        <begin position="4"/>
        <end position="203"/>
    </location>
</feature>
<comment type="pathway">
    <text evidence="2 10">Amino-acid biosynthesis; L-tryptophan biosynthesis; L-tryptophan from chorismate: step 3/5.</text>
</comment>
<evidence type="ECO:0000256" key="2">
    <source>
        <dbReference type="ARBA" id="ARBA00004664"/>
    </source>
</evidence>
<comment type="caution">
    <text evidence="12">The sequence shown here is derived from an EMBL/GenBank/DDBJ whole genome shotgun (WGS) entry which is preliminary data.</text>
</comment>
<dbReference type="EMBL" id="JACPUR010000003">
    <property type="protein sequence ID" value="MBI3126403.1"/>
    <property type="molecule type" value="Genomic_DNA"/>
</dbReference>
<keyword evidence="6 10" id="KW-0028">Amino-acid biosynthesis</keyword>
<dbReference type="Proteomes" id="UP000782312">
    <property type="component" value="Unassembled WGS sequence"/>
</dbReference>
<protein>
    <recommendedName>
        <fullName evidence="5 10">N-(5'-phosphoribosyl)anthranilate isomerase</fullName>
        <shortName evidence="10">PRAI</shortName>
        <ecNumber evidence="4 10">5.3.1.24</ecNumber>
    </recommendedName>
</protein>
<dbReference type="GO" id="GO:0004640">
    <property type="term" value="F:phosphoribosylanthranilate isomerase activity"/>
    <property type="evidence" value="ECO:0007669"/>
    <property type="project" value="UniProtKB-UniRule"/>
</dbReference>